<accession>A0A0L0F731</accession>
<evidence type="ECO:0000313" key="3">
    <source>
        <dbReference type="Proteomes" id="UP000054560"/>
    </source>
</evidence>
<dbReference type="RefSeq" id="XP_014145855.1">
    <property type="nucleotide sequence ID" value="XM_014290380.1"/>
</dbReference>
<feature type="compositionally biased region" description="Low complexity" evidence="1">
    <location>
        <begin position="130"/>
        <end position="143"/>
    </location>
</feature>
<evidence type="ECO:0000313" key="2">
    <source>
        <dbReference type="EMBL" id="KNC71953.1"/>
    </source>
</evidence>
<feature type="compositionally biased region" description="Polar residues" evidence="1">
    <location>
        <begin position="118"/>
        <end position="129"/>
    </location>
</feature>
<name>A0A0L0F731_9EUKA</name>
<sequence>RCHLRGCVKSRIAPLNYCSAEHAAQHHKPPGGRKKGSQGKQALSKTAPHMIKQIQLQPKETATAPITIQANTRTLSQGGSVGPTHGKGQLNTYTGTHAQAPAPTWIEARQPAHEQALHQPQTPQPNTLSQQQPPTAITPAQAQSHTQPHTYTYAQPQPHAQLQTKTSTQPQTRAQKQQPFTSSEMQKVSAVQ</sequence>
<feature type="compositionally biased region" description="Polar residues" evidence="1">
    <location>
        <begin position="144"/>
        <end position="192"/>
    </location>
</feature>
<evidence type="ECO:0000256" key="1">
    <source>
        <dbReference type="SAM" id="MobiDB-lite"/>
    </source>
</evidence>
<reference evidence="2 3" key="1">
    <citation type="submission" date="2011-02" db="EMBL/GenBank/DDBJ databases">
        <title>The Genome Sequence of Sphaeroforma arctica JP610.</title>
        <authorList>
            <consortium name="The Broad Institute Genome Sequencing Platform"/>
            <person name="Russ C."/>
            <person name="Cuomo C."/>
            <person name="Young S.K."/>
            <person name="Zeng Q."/>
            <person name="Gargeya S."/>
            <person name="Alvarado L."/>
            <person name="Berlin A."/>
            <person name="Chapman S.B."/>
            <person name="Chen Z."/>
            <person name="Freedman E."/>
            <person name="Gellesch M."/>
            <person name="Goldberg J."/>
            <person name="Griggs A."/>
            <person name="Gujja S."/>
            <person name="Heilman E."/>
            <person name="Heiman D."/>
            <person name="Howarth C."/>
            <person name="Mehta T."/>
            <person name="Neiman D."/>
            <person name="Pearson M."/>
            <person name="Roberts A."/>
            <person name="Saif S."/>
            <person name="Shea T."/>
            <person name="Shenoy N."/>
            <person name="Sisk P."/>
            <person name="Stolte C."/>
            <person name="Sykes S."/>
            <person name="White J."/>
            <person name="Yandava C."/>
            <person name="Burger G."/>
            <person name="Gray M.W."/>
            <person name="Holland P.W.H."/>
            <person name="King N."/>
            <person name="Lang F.B.F."/>
            <person name="Roger A.J."/>
            <person name="Ruiz-Trillo I."/>
            <person name="Haas B."/>
            <person name="Nusbaum C."/>
            <person name="Birren B."/>
        </authorList>
    </citation>
    <scope>NUCLEOTIDE SEQUENCE [LARGE SCALE GENOMIC DNA]</scope>
    <source>
        <strain evidence="2 3">JP610</strain>
    </source>
</reference>
<proteinExistence type="predicted"/>
<feature type="non-terminal residue" evidence="2">
    <location>
        <position position="1"/>
    </location>
</feature>
<gene>
    <name evidence="2" type="ORF">SARC_15500</name>
</gene>
<keyword evidence="3" id="KW-1185">Reference proteome</keyword>
<dbReference type="GeneID" id="25916004"/>
<dbReference type="Proteomes" id="UP000054560">
    <property type="component" value="Unassembled WGS sequence"/>
</dbReference>
<feature type="region of interest" description="Disordered" evidence="1">
    <location>
        <begin position="24"/>
        <end position="45"/>
    </location>
</feature>
<feature type="region of interest" description="Disordered" evidence="1">
    <location>
        <begin position="73"/>
        <end position="192"/>
    </location>
</feature>
<dbReference type="AlphaFoldDB" id="A0A0L0F731"/>
<feature type="compositionally biased region" description="Basic residues" evidence="1">
    <location>
        <begin position="25"/>
        <end position="37"/>
    </location>
</feature>
<organism evidence="2 3">
    <name type="scientific">Sphaeroforma arctica JP610</name>
    <dbReference type="NCBI Taxonomy" id="667725"/>
    <lineage>
        <taxon>Eukaryota</taxon>
        <taxon>Ichthyosporea</taxon>
        <taxon>Ichthyophonida</taxon>
        <taxon>Sphaeroforma</taxon>
    </lineage>
</organism>
<dbReference type="EMBL" id="KQ247811">
    <property type="protein sequence ID" value="KNC71953.1"/>
    <property type="molecule type" value="Genomic_DNA"/>
</dbReference>
<protein>
    <submittedName>
        <fullName evidence="2">Uncharacterized protein</fullName>
    </submittedName>
</protein>